<evidence type="ECO:0000313" key="8">
    <source>
        <dbReference type="Ensembl" id="ENSMODP00000051001.1"/>
    </source>
</evidence>
<dbReference type="CDD" id="cd16620">
    <property type="entry name" value="vRING-HC-C4C4_RBBP6"/>
    <property type="match status" value="1"/>
</dbReference>
<keyword evidence="3" id="KW-0862">Zinc</keyword>
<dbReference type="STRING" id="13616.ENSMODP00000051001"/>
<dbReference type="GO" id="GO:0061630">
    <property type="term" value="F:ubiquitin protein ligase activity"/>
    <property type="evidence" value="ECO:0007669"/>
    <property type="project" value="InterPro"/>
</dbReference>
<dbReference type="FunFam" id="4.10.60.10:FF:000005">
    <property type="entry name" value="E3 ubiquitin-protein ligase RBBP6"/>
    <property type="match status" value="1"/>
</dbReference>
<reference evidence="8" key="2">
    <citation type="submission" date="2025-08" db="UniProtKB">
        <authorList>
            <consortium name="Ensembl"/>
        </authorList>
    </citation>
    <scope>IDENTIFICATION</scope>
</reference>
<organism evidence="8 9">
    <name type="scientific">Monodelphis domestica</name>
    <name type="common">Gray short-tailed opossum</name>
    <dbReference type="NCBI Taxonomy" id="13616"/>
    <lineage>
        <taxon>Eukaryota</taxon>
        <taxon>Metazoa</taxon>
        <taxon>Chordata</taxon>
        <taxon>Craniata</taxon>
        <taxon>Vertebrata</taxon>
        <taxon>Euteleostomi</taxon>
        <taxon>Mammalia</taxon>
        <taxon>Metatheria</taxon>
        <taxon>Didelphimorphia</taxon>
        <taxon>Didelphidae</taxon>
        <taxon>Monodelphis</taxon>
    </lineage>
</organism>
<dbReference type="PROSITE" id="PS50089">
    <property type="entry name" value="ZF_RING_2"/>
    <property type="match status" value="1"/>
</dbReference>
<evidence type="ECO:0000256" key="3">
    <source>
        <dbReference type="ARBA" id="ARBA00022833"/>
    </source>
</evidence>
<feature type="region of interest" description="Disordered" evidence="5">
    <location>
        <begin position="1"/>
        <end position="23"/>
    </location>
</feature>
<dbReference type="GO" id="GO:0008270">
    <property type="term" value="F:zinc ion binding"/>
    <property type="evidence" value="ECO:0007669"/>
    <property type="project" value="UniProtKB-KW"/>
</dbReference>
<dbReference type="InterPro" id="IPR033489">
    <property type="entry name" value="RBBP6"/>
</dbReference>
<dbReference type="PROSITE" id="PS50158">
    <property type="entry name" value="ZF_CCHC"/>
    <property type="match status" value="1"/>
</dbReference>
<reference evidence="8 9" key="1">
    <citation type="journal article" date="2007" name="Nature">
        <title>Genome of the marsupial Monodelphis domestica reveals innovation in non-coding sequences.</title>
        <authorList>
            <person name="Mikkelsen T.S."/>
            <person name="Wakefield M.J."/>
            <person name="Aken B."/>
            <person name="Amemiya C.T."/>
            <person name="Chang J.L."/>
            <person name="Duke S."/>
            <person name="Garber M."/>
            <person name="Gentles A.J."/>
            <person name="Goodstadt L."/>
            <person name="Heger A."/>
            <person name="Jurka J."/>
            <person name="Kamal M."/>
            <person name="Mauceli E."/>
            <person name="Searle S.M."/>
            <person name="Sharpe T."/>
            <person name="Baker M.L."/>
            <person name="Batzer M.A."/>
            <person name="Benos P.V."/>
            <person name="Belov K."/>
            <person name="Clamp M."/>
            <person name="Cook A."/>
            <person name="Cuff J."/>
            <person name="Das R."/>
            <person name="Davidow L."/>
            <person name="Deakin J.E."/>
            <person name="Fazzari M.J."/>
            <person name="Glass J.L."/>
            <person name="Grabherr M."/>
            <person name="Greally J.M."/>
            <person name="Gu W."/>
            <person name="Hore T.A."/>
            <person name="Huttley G.A."/>
            <person name="Kleber M."/>
            <person name="Jirtle R.L."/>
            <person name="Koina E."/>
            <person name="Lee J.T."/>
            <person name="Mahony S."/>
            <person name="Marra M.A."/>
            <person name="Miller R.D."/>
            <person name="Nicholls R.D."/>
            <person name="Oda M."/>
            <person name="Papenfuss A.T."/>
            <person name="Parra Z.E."/>
            <person name="Pollock D.D."/>
            <person name="Ray D.A."/>
            <person name="Schein J.E."/>
            <person name="Speed T.P."/>
            <person name="Thompson K."/>
            <person name="VandeBerg J.L."/>
            <person name="Wade C.M."/>
            <person name="Walker J.A."/>
            <person name="Waters P.D."/>
            <person name="Webber C."/>
            <person name="Weidman J.R."/>
            <person name="Xie X."/>
            <person name="Zody M.C."/>
            <person name="Baldwin J."/>
            <person name="Abdouelleil A."/>
            <person name="Abdulkadir J."/>
            <person name="Abebe A."/>
            <person name="Abera B."/>
            <person name="Abreu J."/>
            <person name="Acer S.C."/>
            <person name="Aftuck L."/>
            <person name="Alexander A."/>
            <person name="An P."/>
            <person name="Anderson E."/>
            <person name="Anderson S."/>
            <person name="Arachi H."/>
            <person name="Azer M."/>
            <person name="Bachantsang P."/>
            <person name="Barry A."/>
            <person name="Bayul T."/>
            <person name="Berlin A."/>
            <person name="Bessette D."/>
            <person name="Bloom T."/>
            <person name="Bloom T."/>
            <person name="Boguslavskiy L."/>
            <person name="Bonnet C."/>
            <person name="Boukhgalter B."/>
            <person name="Bourzgui I."/>
            <person name="Brown A."/>
            <person name="Cahill P."/>
            <person name="Channer S."/>
            <person name="Cheshatsang Y."/>
            <person name="Chuda L."/>
            <person name="Citroen M."/>
            <person name="Collymore A."/>
            <person name="Cooke P."/>
            <person name="Costello M."/>
            <person name="D'Aco K."/>
            <person name="Daza R."/>
            <person name="De Haan G."/>
            <person name="DeGray S."/>
            <person name="DeMaso C."/>
            <person name="Dhargay N."/>
            <person name="Dooley K."/>
            <person name="Dooley E."/>
            <person name="Doricent M."/>
            <person name="Dorje P."/>
            <person name="Dorjee K."/>
            <person name="Dupes A."/>
            <person name="Elong R."/>
            <person name="Falk J."/>
            <person name="Farina A."/>
            <person name="Faro S."/>
            <person name="Ferguson D."/>
            <person name="Fisher S."/>
            <person name="Foley C.D."/>
            <person name="Franke A."/>
            <person name="Friedrich D."/>
            <person name="Gadbois L."/>
            <person name="Gearin G."/>
            <person name="Gearin C.R."/>
            <person name="Giannoukos G."/>
            <person name="Goode T."/>
            <person name="Graham J."/>
            <person name="Grandbois E."/>
            <person name="Grewal S."/>
            <person name="Gyaltsen K."/>
            <person name="Hafez N."/>
            <person name="Hagos B."/>
            <person name="Hall J."/>
            <person name="Henson C."/>
            <person name="Hollinger A."/>
            <person name="Honan T."/>
            <person name="Huard M.D."/>
            <person name="Hughes L."/>
            <person name="Hurhula B."/>
            <person name="Husby M.E."/>
            <person name="Kamat A."/>
            <person name="Kanga B."/>
            <person name="Kashin S."/>
            <person name="Khazanovich D."/>
            <person name="Kisner P."/>
            <person name="Lance K."/>
            <person name="Lara M."/>
            <person name="Lee W."/>
            <person name="Lennon N."/>
            <person name="Letendre F."/>
            <person name="LeVine R."/>
            <person name="Lipovsky A."/>
            <person name="Liu X."/>
            <person name="Liu J."/>
            <person name="Liu S."/>
            <person name="Lokyitsang T."/>
            <person name="Lokyitsang Y."/>
            <person name="Lubonja R."/>
            <person name="Lui A."/>
            <person name="MacDonald P."/>
            <person name="Magnisalis V."/>
            <person name="Maru K."/>
            <person name="Matthews C."/>
            <person name="McCusker W."/>
            <person name="McDonough S."/>
            <person name="Mehta T."/>
            <person name="Meldrim J."/>
            <person name="Meneus L."/>
            <person name="Mihai O."/>
            <person name="Mihalev A."/>
            <person name="Mihova T."/>
            <person name="Mittelman R."/>
            <person name="Mlenga V."/>
            <person name="Montmayeur A."/>
            <person name="Mulrain L."/>
            <person name="Navidi A."/>
            <person name="Naylor J."/>
            <person name="Negash T."/>
            <person name="Nguyen T."/>
            <person name="Nguyen N."/>
            <person name="Nicol R."/>
            <person name="Norbu C."/>
            <person name="Norbu N."/>
            <person name="Novod N."/>
            <person name="O'Neill B."/>
            <person name="Osman S."/>
            <person name="Markiewicz E."/>
            <person name="Oyono O.L."/>
            <person name="Patti C."/>
            <person name="Phunkhang P."/>
            <person name="Pierre F."/>
            <person name="Priest M."/>
            <person name="Raghuraman S."/>
            <person name="Rege F."/>
            <person name="Reyes R."/>
            <person name="Rise C."/>
            <person name="Rogov P."/>
            <person name="Ross K."/>
            <person name="Ryan E."/>
            <person name="Settipalli S."/>
            <person name="Shea T."/>
            <person name="Sherpa N."/>
            <person name="Shi L."/>
            <person name="Shih D."/>
            <person name="Sparrow T."/>
            <person name="Spaulding J."/>
            <person name="Stalker J."/>
            <person name="Stange-Thomann N."/>
            <person name="Stavropoulos S."/>
            <person name="Stone C."/>
            <person name="Strader C."/>
            <person name="Tesfaye S."/>
            <person name="Thomson T."/>
            <person name="Thoulutsang Y."/>
            <person name="Thoulutsang D."/>
            <person name="Topham K."/>
            <person name="Topping I."/>
            <person name="Tsamla T."/>
            <person name="Vassiliev H."/>
            <person name="Vo A."/>
            <person name="Wangchuk T."/>
            <person name="Wangdi T."/>
            <person name="Weiand M."/>
            <person name="Wilkinson J."/>
            <person name="Wilson A."/>
            <person name="Yadav S."/>
            <person name="Young G."/>
            <person name="Yu Q."/>
            <person name="Zembek L."/>
            <person name="Zhong D."/>
            <person name="Zimmer A."/>
            <person name="Zwirko Z."/>
            <person name="Jaffe D.B."/>
            <person name="Alvarez P."/>
            <person name="Brockman W."/>
            <person name="Butler J."/>
            <person name="Chin C."/>
            <person name="Gnerre S."/>
            <person name="MacCallum I."/>
            <person name="Graves J.A."/>
            <person name="Ponting C.P."/>
            <person name="Breen M."/>
            <person name="Samollow P.B."/>
            <person name="Lander E.S."/>
            <person name="Lindblad-Toh K."/>
        </authorList>
    </citation>
    <scope>NUCLEOTIDE SEQUENCE [LARGE SCALE GENOMIC DNA]</scope>
</reference>
<evidence type="ECO:0000259" key="7">
    <source>
        <dbReference type="PROSITE" id="PS50158"/>
    </source>
</evidence>
<dbReference type="Pfam" id="PF13696">
    <property type="entry name" value="zf-CCHC_2"/>
    <property type="match status" value="1"/>
</dbReference>
<dbReference type="Bgee" id="ENSMODG00000050129">
    <property type="expression patterns" value="Expressed in skeleton of lower jaw"/>
</dbReference>
<dbReference type="PANTHER" id="PTHR15439:SF0">
    <property type="entry name" value="CELL DIVISION CYCLE AND APOPTOSIS REGULATOR PROTEIN 1-RELATED"/>
    <property type="match status" value="1"/>
</dbReference>
<proteinExistence type="predicted"/>
<dbReference type="Gene3D" id="4.10.60.10">
    <property type="entry name" value="Zinc finger, CCHC-type"/>
    <property type="match status" value="1"/>
</dbReference>
<evidence type="ECO:0000256" key="2">
    <source>
        <dbReference type="ARBA" id="ARBA00022771"/>
    </source>
</evidence>
<dbReference type="SUPFAM" id="SSF57756">
    <property type="entry name" value="Retrovirus zinc finger-like domains"/>
    <property type="match status" value="1"/>
</dbReference>
<evidence type="ECO:0000256" key="5">
    <source>
        <dbReference type="SAM" id="MobiDB-lite"/>
    </source>
</evidence>
<sequence>MPSGVPREAKKETQRKTDSSASASVAQLIKFANLTEADASEEDKVQAMMIQSVHEYDPIHYTKTPPGPPPPSYTCFRCGKPGHYIKNCPTKGDKDFDPVPRMKKSTGIPRSFMMEVKDPNMKGAMLTDTGKYVIPTIDAEAYARGKKEKPPFLPAEESSSSEVEDPIPDELLCLICKAIMTDAAVIPCCGNSYCDECIRTALLESDGHTCPTCHQNDVSPDALVANKCLRRAIENFQNKTGYTKGLQK</sequence>
<protein>
    <recommendedName>
        <fullName evidence="10">RBBP6 ligase</fullName>
    </recommendedName>
</protein>
<dbReference type="GeneTree" id="ENSGT00940000157561"/>
<evidence type="ECO:0000259" key="6">
    <source>
        <dbReference type="PROSITE" id="PS50089"/>
    </source>
</evidence>
<dbReference type="InterPro" id="IPR003613">
    <property type="entry name" value="Ubox_domain"/>
</dbReference>
<dbReference type="OMA" id="SVVIPCC"/>
<dbReference type="FunFam" id="3.30.40.10:FF:000139">
    <property type="entry name" value="E3 ubiquitin-protein ligase RBBP6 isoform X1"/>
    <property type="match status" value="1"/>
</dbReference>
<evidence type="ECO:0000256" key="4">
    <source>
        <dbReference type="PROSITE-ProRule" id="PRU00047"/>
    </source>
</evidence>
<feature type="compositionally biased region" description="Basic and acidic residues" evidence="5">
    <location>
        <begin position="7"/>
        <end position="18"/>
    </location>
</feature>
<keyword evidence="2 4" id="KW-0863">Zinc-finger</keyword>
<feature type="domain" description="CCHC-type" evidence="7">
    <location>
        <begin position="75"/>
        <end position="89"/>
    </location>
</feature>
<evidence type="ECO:0000313" key="9">
    <source>
        <dbReference type="Proteomes" id="UP000002280"/>
    </source>
</evidence>
<dbReference type="InterPro" id="IPR001841">
    <property type="entry name" value="Znf_RING"/>
</dbReference>
<dbReference type="Ensembl" id="ENSMODT00000052504.1">
    <property type="protein sequence ID" value="ENSMODP00000051001.1"/>
    <property type="gene ID" value="ENSMODG00000050129.1"/>
</dbReference>
<evidence type="ECO:0008006" key="10">
    <source>
        <dbReference type="Google" id="ProtNLM"/>
    </source>
</evidence>
<dbReference type="AlphaFoldDB" id="A0A5F8GUW6"/>
<dbReference type="GO" id="GO:0016567">
    <property type="term" value="P:protein ubiquitination"/>
    <property type="evidence" value="ECO:0007669"/>
    <property type="project" value="InterPro"/>
</dbReference>
<dbReference type="InterPro" id="IPR036875">
    <property type="entry name" value="Znf_CCHC_sf"/>
</dbReference>
<dbReference type="InParanoid" id="A0A5F8GUW6"/>
<dbReference type="SUPFAM" id="SSF57850">
    <property type="entry name" value="RING/U-box"/>
    <property type="match status" value="1"/>
</dbReference>
<keyword evidence="1" id="KW-0479">Metal-binding</keyword>
<dbReference type="Gene3D" id="3.30.40.10">
    <property type="entry name" value="Zinc/RING finger domain, C3HC4 (zinc finger)"/>
    <property type="match status" value="1"/>
</dbReference>
<dbReference type="GO" id="GO:0006397">
    <property type="term" value="P:mRNA processing"/>
    <property type="evidence" value="ECO:0007669"/>
    <property type="project" value="InterPro"/>
</dbReference>
<evidence type="ECO:0000256" key="1">
    <source>
        <dbReference type="ARBA" id="ARBA00022723"/>
    </source>
</evidence>
<accession>A0A5F8GUW6</accession>
<name>A0A5F8GUW6_MONDO</name>
<dbReference type="PANTHER" id="PTHR15439">
    <property type="entry name" value="RETINOBLASTOMA-BINDING PROTEIN 6"/>
    <property type="match status" value="1"/>
</dbReference>
<dbReference type="InterPro" id="IPR013083">
    <property type="entry name" value="Znf_RING/FYVE/PHD"/>
</dbReference>
<keyword evidence="9" id="KW-1185">Reference proteome</keyword>
<dbReference type="Proteomes" id="UP000002280">
    <property type="component" value="Chromosome 3"/>
</dbReference>
<reference evidence="8" key="3">
    <citation type="submission" date="2025-09" db="UniProtKB">
        <authorList>
            <consortium name="Ensembl"/>
        </authorList>
    </citation>
    <scope>IDENTIFICATION</scope>
</reference>
<dbReference type="InterPro" id="IPR025829">
    <property type="entry name" value="Zn_knuckle_CX2CX3GHX4C"/>
</dbReference>
<dbReference type="SMART" id="SM00343">
    <property type="entry name" value="ZnF_C2HC"/>
    <property type="match status" value="1"/>
</dbReference>
<dbReference type="GO" id="GO:0003676">
    <property type="term" value="F:nucleic acid binding"/>
    <property type="evidence" value="ECO:0007669"/>
    <property type="project" value="InterPro"/>
</dbReference>
<dbReference type="InterPro" id="IPR001878">
    <property type="entry name" value="Znf_CCHC"/>
</dbReference>
<dbReference type="Pfam" id="PF04564">
    <property type="entry name" value="U-box"/>
    <property type="match status" value="1"/>
</dbReference>
<feature type="domain" description="RING-type" evidence="6">
    <location>
        <begin position="173"/>
        <end position="214"/>
    </location>
</feature>